<keyword evidence="3" id="KW-1185">Reference proteome</keyword>
<proteinExistence type="predicted"/>
<dbReference type="EMBL" id="CAJVRL010000037">
    <property type="protein sequence ID" value="CAG8950394.1"/>
    <property type="molecule type" value="Genomic_DNA"/>
</dbReference>
<evidence type="ECO:0000313" key="3">
    <source>
        <dbReference type="Proteomes" id="UP000696280"/>
    </source>
</evidence>
<protein>
    <submittedName>
        <fullName evidence="2">Uncharacterized protein</fullName>
    </submittedName>
</protein>
<reference evidence="2" key="1">
    <citation type="submission" date="2021-07" db="EMBL/GenBank/DDBJ databases">
        <authorList>
            <person name="Durling M."/>
        </authorList>
    </citation>
    <scope>NUCLEOTIDE SEQUENCE</scope>
</reference>
<dbReference type="Proteomes" id="UP000696280">
    <property type="component" value="Unassembled WGS sequence"/>
</dbReference>
<dbReference type="OrthoDB" id="3438854at2759"/>
<comment type="caution">
    <text evidence="2">The sequence shown here is derived from an EMBL/GenBank/DDBJ whole genome shotgun (WGS) entry which is preliminary data.</text>
</comment>
<accession>A0A9N9KN55</accession>
<sequence>MAPQGRKSLPAQPAASSDSDEDTSQPSQEDLVKKAENILAQGKKRREAKRKSIEAEHSKRVKEVKTKMENLYAVRKNKVSKLQASYWERLDALNSKREALEKAILASMKTMEGHTIVVAGYISHVLDGRLEEAKEMADISESVGQARIEGPREGKENAMGTVEKV</sequence>
<evidence type="ECO:0000313" key="2">
    <source>
        <dbReference type="EMBL" id="CAG8950394.1"/>
    </source>
</evidence>
<feature type="region of interest" description="Disordered" evidence="1">
    <location>
        <begin position="1"/>
        <end position="61"/>
    </location>
</feature>
<name>A0A9N9KN55_9HELO</name>
<organism evidence="2 3">
    <name type="scientific">Hymenoscyphus fraxineus</name>
    <dbReference type="NCBI Taxonomy" id="746836"/>
    <lineage>
        <taxon>Eukaryota</taxon>
        <taxon>Fungi</taxon>
        <taxon>Dikarya</taxon>
        <taxon>Ascomycota</taxon>
        <taxon>Pezizomycotina</taxon>
        <taxon>Leotiomycetes</taxon>
        <taxon>Helotiales</taxon>
        <taxon>Helotiaceae</taxon>
        <taxon>Hymenoscyphus</taxon>
    </lineage>
</organism>
<gene>
    <name evidence="2" type="ORF">HYFRA_00006887</name>
</gene>
<dbReference type="AlphaFoldDB" id="A0A9N9KN55"/>
<feature type="compositionally biased region" description="Basic and acidic residues" evidence="1">
    <location>
        <begin position="50"/>
        <end position="61"/>
    </location>
</feature>
<feature type="region of interest" description="Disordered" evidence="1">
    <location>
        <begin position="141"/>
        <end position="165"/>
    </location>
</feature>
<evidence type="ECO:0000256" key="1">
    <source>
        <dbReference type="SAM" id="MobiDB-lite"/>
    </source>
</evidence>